<dbReference type="RefSeq" id="WP_015325732.1">
    <property type="nucleotide sequence ID" value="NC_019977.1"/>
</dbReference>
<evidence type="ECO:0000259" key="1">
    <source>
        <dbReference type="Pfam" id="PF09414"/>
    </source>
</evidence>
<organism evidence="3 4">
    <name type="scientific">Methanomethylovorans hollandica (strain DSM 15978 / NBRC 107637 / DMS1)</name>
    <dbReference type="NCBI Taxonomy" id="867904"/>
    <lineage>
        <taxon>Archaea</taxon>
        <taxon>Methanobacteriati</taxon>
        <taxon>Methanobacteriota</taxon>
        <taxon>Stenosarchaea group</taxon>
        <taxon>Methanomicrobia</taxon>
        <taxon>Methanosarcinales</taxon>
        <taxon>Methanosarcinaceae</taxon>
        <taxon>Methanomethylovorans</taxon>
    </lineage>
</organism>
<gene>
    <name evidence="3" type="ordered locus">Metho_2423</name>
</gene>
<dbReference type="Gene3D" id="3.30.470.30">
    <property type="entry name" value="DNA ligase/mRNA capping enzyme"/>
    <property type="match status" value="1"/>
</dbReference>
<dbReference type="InterPro" id="IPR041596">
    <property type="entry name" value="Lig_Pab1020_C"/>
</dbReference>
<dbReference type="Gene3D" id="3.30.1490.70">
    <property type="match status" value="1"/>
</dbReference>
<dbReference type="GO" id="GO:0016874">
    <property type="term" value="F:ligase activity"/>
    <property type="evidence" value="ECO:0007669"/>
    <property type="project" value="UniProtKB-KW"/>
</dbReference>
<dbReference type="Pfam" id="PF18330">
    <property type="entry name" value="Lig_C"/>
    <property type="match status" value="1"/>
</dbReference>
<feature type="domain" description="RNA ligase Pab1020 C-terminal" evidence="2">
    <location>
        <begin position="263"/>
        <end position="385"/>
    </location>
</feature>
<evidence type="ECO:0000313" key="4">
    <source>
        <dbReference type="Proteomes" id="UP000010866"/>
    </source>
</evidence>
<dbReference type="STRING" id="867904.Metho_2423"/>
<dbReference type="Pfam" id="PF09414">
    <property type="entry name" value="RNA_ligase"/>
    <property type="match status" value="1"/>
</dbReference>
<dbReference type="EMBL" id="CP003362">
    <property type="protein sequence ID" value="AGB50567.1"/>
    <property type="molecule type" value="Genomic_DNA"/>
</dbReference>
<dbReference type="NCBIfam" id="TIGR01209">
    <property type="entry name" value="RNA ligase"/>
    <property type="match status" value="1"/>
</dbReference>
<proteinExistence type="predicted"/>
<dbReference type="InterPro" id="IPR021122">
    <property type="entry name" value="RNA_ligase_dom_REL/Rnl2"/>
</dbReference>
<dbReference type="PRINTS" id="PR01048">
    <property type="entry name" value="Y414FAMILY"/>
</dbReference>
<dbReference type="SUPFAM" id="SSF56091">
    <property type="entry name" value="DNA ligase/mRNA capping enzyme, catalytic domain"/>
    <property type="match status" value="1"/>
</dbReference>
<keyword evidence="3" id="KW-0436">Ligase</keyword>
<name>L0KYN0_METHD</name>
<dbReference type="InterPro" id="IPR001072">
    <property type="entry name" value="RNA_ligase_Pab1020"/>
</dbReference>
<dbReference type="Proteomes" id="UP000010866">
    <property type="component" value="Chromosome"/>
</dbReference>
<evidence type="ECO:0000259" key="2">
    <source>
        <dbReference type="Pfam" id="PF18330"/>
    </source>
</evidence>
<dbReference type="AlphaFoldDB" id="L0KYN0"/>
<keyword evidence="4" id="KW-1185">Reference proteome</keyword>
<dbReference type="KEGG" id="mhz:Metho_2423"/>
<dbReference type="HOGENOM" id="CLU_061502_0_0_2"/>
<sequence>MEYYPQTELDVENAASFLGISVQRMQELMERRVLVPNWNEYQHLFRFEHKALHIDIGSVLVQKDNGFSLILGFPKIKRAMLLGPAIKSNFGEIPRVAVEEKMNGYNVRVILLDGKLVAITRSGHVCPYSSEKVNSLLDHNFFTENPQLVVYGEMVGPDNPYVPKEIYRIESLEFFIFDIRHKNTGLPLPLYERRSLAEKYGFRQVRLFGEFDIQEASDMIQHIIKDIGRRGHEGVVIKDPKMVLQPIKYTASQSNCSDLQHSMKVFNESGRDFIFSRIVREGFQSVEWEESEEEFKKRCLRLGESILRPMKESIIKVRDGDRVAEEFTIRVKDRATISKFEEYMRRLGMDIKFSEPKIVGKEYVVHMIKINKSTSDKTLAMWEGQLWS</sequence>
<dbReference type="Gene3D" id="3.10.450.740">
    <property type="match status" value="1"/>
</dbReference>
<dbReference type="OrthoDB" id="14524at2157"/>
<evidence type="ECO:0000313" key="3">
    <source>
        <dbReference type="EMBL" id="AGB50567.1"/>
    </source>
</evidence>
<dbReference type="Gene3D" id="3.30.70.2160">
    <property type="match status" value="1"/>
</dbReference>
<feature type="domain" description="RNA ligase" evidence="1">
    <location>
        <begin position="95"/>
        <end position="250"/>
    </location>
</feature>
<dbReference type="GeneID" id="14408501"/>
<protein>
    <submittedName>
        <fullName evidence="3">ATP-dependent DNA ligase</fullName>
    </submittedName>
</protein>
<dbReference type="CDD" id="cd07894">
    <property type="entry name" value="Adenylation_RNA_ligase"/>
    <property type="match status" value="1"/>
</dbReference>
<reference evidence="4" key="1">
    <citation type="submission" date="2012-02" db="EMBL/GenBank/DDBJ databases">
        <title>Complete sequence of chromosome of Methanomethylovorans hollandica DSM 15978.</title>
        <authorList>
            <person name="Lucas S."/>
            <person name="Copeland A."/>
            <person name="Lapidus A."/>
            <person name="Glavina del Rio T."/>
            <person name="Dalin E."/>
            <person name="Tice H."/>
            <person name="Bruce D."/>
            <person name="Goodwin L."/>
            <person name="Pitluck S."/>
            <person name="Peters L."/>
            <person name="Mikhailova N."/>
            <person name="Held B."/>
            <person name="Kyrpides N."/>
            <person name="Mavromatis K."/>
            <person name="Ivanova N."/>
            <person name="Brettin T."/>
            <person name="Detter J.C."/>
            <person name="Han C."/>
            <person name="Larimer F."/>
            <person name="Land M."/>
            <person name="Hauser L."/>
            <person name="Markowitz V."/>
            <person name="Cheng J.-F."/>
            <person name="Hugenholtz P."/>
            <person name="Woyke T."/>
            <person name="Wu D."/>
            <person name="Spring S."/>
            <person name="Schroeder M."/>
            <person name="Brambilla E."/>
            <person name="Klenk H.-P."/>
            <person name="Eisen J.A."/>
        </authorList>
    </citation>
    <scope>NUCLEOTIDE SEQUENCE [LARGE SCALE GENOMIC DNA]</scope>
    <source>
        <strain evidence="4">DSM 15978 / NBRC 107637 / DMS1</strain>
    </source>
</reference>
<accession>L0KYN0</accession>